<feature type="region of interest" description="Disordered" evidence="1">
    <location>
        <begin position="156"/>
        <end position="180"/>
    </location>
</feature>
<evidence type="ECO:0000313" key="3">
    <source>
        <dbReference type="Proteomes" id="UP000030854"/>
    </source>
</evidence>
<protein>
    <submittedName>
        <fullName evidence="2">Putative eka-like protein</fullName>
    </submittedName>
</protein>
<evidence type="ECO:0000256" key="1">
    <source>
        <dbReference type="SAM" id="MobiDB-lite"/>
    </source>
</evidence>
<keyword evidence="3" id="KW-1185">Reference proteome</keyword>
<gene>
    <name evidence="2" type="ORF">EV44_g4143</name>
</gene>
<dbReference type="AlphaFoldDB" id="A0A0B1P0W3"/>
<dbReference type="HOGENOM" id="CLU_018153_5_0_1"/>
<reference evidence="2 3" key="1">
    <citation type="journal article" date="2014" name="BMC Genomics">
        <title>Adaptive genomic structural variation in the grape powdery mildew pathogen, Erysiphe necator.</title>
        <authorList>
            <person name="Jones L."/>
            <person name="Riaz S."/>
            <person name="Morales-Cruz A."/>
            <person name="Amrine K.C."/>
            <person name="McGuire B."/>
            <person name="Gubler W.D."/>
            <person name="Walker M.A."/>
            <person name="Cantu D."/>
        </authorList>
    </citation>
    <scope>NUCLEOTIDE SEQUENCE [LARGE SCALE GENOMIC DNA]</scope>
    <source>
        <strain evidence="3">c</strain>
    </source>
</reference>
<dbReference type="EMBL" id="JNVN01003457">
    <property type="protein sequence ID" value="KHJ30925.1"/>
    <property type="molecule type" value="Genomic_DNA"/>
</dbReference>
<proteinExistence type="predicted"/>
<comment type="caution">
    <text evidence="2">The sequence shown here is derived from an EMBL/GenBank/DDBJ whole genome shotgun (WGS) entry which is preliminary data.</text>
</comment>
<name>A0A0B1P0W3_UNCNE</name>
<evidence type="ECO:0000313" key="2">
    <source>
        <dbReference type="EMBL" id="KHJ30925.1"/>
    </source>
</evidence>
<sequence>MQQHFLAHPNLKLFQRNRAINHPLFPQSHPYPIPPPLIASPTPPLNLESPTKTIDGRQILKPVAPSKRPVAERPTQSCSNVINNGNAFLPKELAEIVAIRQRRERAWHARLMICTTAISSIENSLANFKDEIEIEEVAAFQAYLQLAIANFAAVDSSPTPPKIPSHSRPSKGSRHGLGND</sequence>
<organism evidence="2 3">
    <name type="scientific">Uncinula necator</name>
    <name type="common">Grape powdery mildew</name>
    <dbReference type="NCBI Taxonomy" id="52586"/>
    <lineage>
        <taxon>Eukaryota</taxon>
        <taxon>Fungi</taxon>
        <taxon>Dikarya</taxon>
        <taxon>Ascomycota</taxon>
        <taxon>Pezizomycotina</taxon>
        <taxon>Leotiomycetes</taxon>
        <taxon>Erysiphales</taxon>
        <taxon>Erysiphaceae</taxon>
        <taxon>Erysiphe</taxon>
    </lineage>
</organism>
<dbReference type="Proteomes" id="UP000030854">
    <property type="component" value="Unassembled WGS sequence"/>
</dbReference>
<accession>A0A0B1P0W3</accession>